<evidence type="ECO:0000256" key="3">
    <source>
        <dbReference type="ARBA" id="ARBA00023157"/>
    </source>
</evidence>
<dbReference type="Gene3D" id="2.120.10.30">
    <property type="entry name" value="TolB, C-terminal domain"/>
    <property type="match status" value="1"/>
</dbReference>
<organism evidence="8 9">
    <name type="scientific">Magallana gigas</name>
    <name type="common">Pacific oyster</name>
    <name type="synonym">Crassostrea gigas</name>
    <dbReference type="NCBI Taxonomy" id="29159"/>
    <lineage>
        <taxon>Eukaryota</taxon>
        <taxon>Metazoa</taxon>
        <taxon>Spiralia</taxon>
        <taxon>Lophotrochozoa</taxon>
        <taxon>Mollusca</taxon>
        <taxon>Bivalvia</taxon>
        <taxon>Autobranchia</taxon>
        <taxon>Pteriomorphia</taxon>
        <taxon>Ostreida</taxon>
        <taxon>Ostreoidea</taxon>
        <taxon>Ostreidae</taxon>
        <taxon>Magallana</taxon>
    </lineage>
</organism>
<dbReference type="AlphaFoldDB" id="A0A8W8IUD9"/>
<dbReference type="CDD" id="cd00033">
    <property type="entry name" value="CCP"/>
    <property type="match status" value="2"/>
</dbReference>
<sequence length="377" mass="41751">DDVVSSPLFGKLLYLTIYEESKSLHKLCSNQNGMCSKFCLPRGENDRVCDCEEGNNVNSEGLCPGDVQCQLVIDHGRIPTTCRRLTGDVCEFTCNEGYQLGVPETTMLLCESNGKWNQTSELCKVKKCQDSFENGNMASGCSLEVDTTCGYTCHDGYIKSGSVSLVCNKNGAWNEEINQLCKLKDKGNTDAIIGGGVAGSAAGLVLIIVIIVAVVCMRNRRKKKRDSENQPINVSYVCPSVSGSVLSTSQISTYTTLTDDRESVYSEIREEFDQPKTVEIPPIHDKHFKDMGVDIQKGSSIRSERYSIFPGKNADEGGYLEACHVGNSNDFLPVPDYDHDDWLEPSPRNGYLDAVMINDHYGNPKRKDDARFKHPYE</sequence>
<evidence type="ECO:0000256" key="5">
    <source>
        <dbReference type="PROSITE-ProRule" id="PRU00302"/>
    </source>
</evidence>
<comment type="caution">
    <text evidence="5">Lacks conserved residue(s) required for the propagation of feature annotation.</text>
</comment>
<dbReference type="PANTHER" id="PTHR19325">
    <property type="entry name" value="COMPLEMENT COMPONENT-RELATED SUSHI DOMAIN-CONTAINING"/>
    <property type="match status" value="1"/>
</dbReference>
<keyword evidence="6" id="KW-0812">Transmembrane</keyword>
<dbReference type="SMART" id="SM00032">
    <property type="entry name" value="CCP"/>
    <property type="match status" value="2"/>
</dbReference>
<keyword evidence="4" id="KW-0325">Glycoprotein</keyword>
<proteinExistence type="predicted"/>
<evidence type="ECO:0000256" key="2">
    <source>
        <dbReference type="ARBA" id="ARBA00022737"/>
    </source>
</evidence>
<reference evidence="8" key="1">
    <citation type="submission" date="2022-08" db="UniProtKB">
        <authorList>
            <consortium name="EnsemblMetazoa"/>
        </authorList>
    </citation>
    <scope>IDENTIFICATION</scope>
    <source>
        <strain evidence="8">05x7-T-G4-1.051#20</strain>
    </source>
</reference>
<dbReference type="InterPro" id="IPR011042">
    <property type="entry name" value="6-blade_b-propeller_TolB-like"/>
</dbReference>
<keyword evidence="1 5" id="KW-0768">Sushi</keyword>
<evidence type="ECO:0000256" key="1">
    <source>
        <dbReference type="ARBA" id="ARBA00022659"/>
    </source>
</evidence>
<dbReference type="SUPFAM" id="SSF57535">
    <property type="entry name" value="Complement control module/SCR domain"/>
    <property type="match status" value="2"/>
</dbReference>
<keyword evidence="3" id="KW-1015">Disulfide bond</keyword>
<feature type="domain" description="Sushi" evidence="7">
    <location>
        <begin position="126"/>
        <end position="183"/>
    </location>
</feature>
<feature type="transmembrane region" description="Helical" evidence="6">
    <location>
        <begin position="191"/>
        <end position="215"/>
    </location>
</feature>
<keyword evidence="6" id="KW-0472">Membrane</keyword>
<dbReference type="Proteomes" id="UP000005408">
    <property type="component" value="Unassembled WGS sequence"/>
</dbReference>
<keyword evidence="6" id="KW-1133">Transmembrane helix</keyword>
<evidence type="ECO:0000256" key="4">
    <source>
        <dbReference type="ARBA" id="ARBA00023180"/>
    </source>
</evidence>
<dbReference type="PANTHER" id="PTHR19325:SF560">
    <property type="entry name" value="SUSHI, VON WILLEBRAND FACTOR TYPE A, EGF AND PENTRAXIN DOMAIN-CONTAINING PROTEIN 1"/>
    <property type="match status" value="1"/>
</dbReference>
<dbReference type="InterPro" id="IPR050350">
    <property type="entry name" value="Compl-Cell_Adhes-Reg"/>
</dbReference>
<dbReference type="InterPro" id="IPR035976">
    <property type="entry name" value="Sushi/SCR/CCP_sf"/>
</dbReference>
<evidence type="ECO:0000259" key="7">
    <source>
        <dbReference type="PROSITE" id="PS50923"/>
    </source>
</evidence>
<name>A0A8W8IUD9_MAGGI</name>
<evidence type="ECO:0000256" key="6">
    <source>
        <dbReference type="SAM" id="Phobius"/>
    </source>
</evidence>
<dbReference type="Pfam" id="PF00084">
    <property type="entry name" value="Sushi"/>
    <property type="match status" value="2"/>
</dbReference>
<dbReference type="EnsemblMetazoa" id="G15724.4">
    <property type="protein sequence ID" value="G15724.4:cds"/>
    <property type="gene ID" value="G15724"/>
</dbReference>
<dbReference type="Gene3D" id="2.10.70.10">
    <property type="entry name" value="Complement Module, domain 1"/>
    <property type="match status" value="2"/>
</dbReference>
<protein>
    <recommendedName>
        <fullName evidence="7">Sushi domain-containing protein</fullName>
    </recommendedName>
</protein>
<feature type="domain" description="Sushi" evidence="7">
    <location>
        <begin position="67"/>
        <end position="125"/>
    </location>
</feature>
<keyword evidence="9" id="KW-1185">Reference proteome</keyword>
<evidence type="ECO:0000313" key="9">
    <source>
        <dbReference type="Proteomes" id="UP000005408"/>
    </source>
</evidence>
<keyword evidence="2" id="KW-0677">Repeat</keyword>
<dbReference type="InterPro" id="IPR000436">
    <property type="entry name" value="Sushi_SCR_CCP_dom"/>
</dbReference>
<evidence type="ECO:0000313" key="8">
    <source>
        <dbReference type="EnsemblMetazoa" id="G15724.4:cds"/>
    </source>
</evidence>
<accession>A0A8W8IUD9</accession>
<dbReference type="PROSITE" id="PS50923">
    <property type="entry name" value="SUSHI"/>
    <property type="match status" value="2"/>
</dbReference>